<feature type="domain" description="Deacetylase sirtuin-type" evidence="9">
    <location>
        <begin position="206"/>
        <end position="506"/>
    </location>
</feature>
<dbReference type="InterPro" id="IPR003000">
    <property type="entry name" value="Sirtuin"/>
</dbReference>
<evidence type="ECO:0000256" key="4">
    <source>
        <dbReference type="ARBA" id="ARBA00022723"/>
    </source>
</evidence>
<dbReference type="Gene3D" id="3.40.50.1220">
    <property type="entry name" value="TPP-binding domain"/>
    <property type="match status" value="1"/>
</dbReference>
<feature type="region of interest" description="Disordered" evidence="8">
    <location>
        <begin position="383"/>
        <end position="412"/>
    </location>
</feature>
<evidence type="ECO:0000256" key="8">
    <source>
        <dbReference type="SAM" id="MobiDB-lite"/>
    </source>
</evidence>
<proteinExistence type="inferred from homology"/>
<dbReference type="PANTHER" id="PTHR11085">
    <property type="entry name" value="NAD-DEPENDENT PROTEIN DEACYLASE SIRTUIN-5, MITOCHONDRIAL-RELATED"/>
    <property type="match status" value="1"/>
</dbReference>
<name>A0A136IXM5_9PEZI</name>
<comment type="cofactor">
    <cofactor evidence="1">
        <name>Zn(2+)</name>
        <dbReference type="ChEBI" id="CHEBI:29105"/>
    </cofactor>
</comment>
<gene>
    <name evidence="10" type="ORF">Micbo1qcDRAFT_10331</name>
</gene>
<dbReference type="OrthoDB" id="420264at2759"/>
<evidence type="ECO:0000256" key="3">
    <source>
        <dbReference type="ARBA" id="ARBA00022679"/>
    </source>
</evidence>
<dbReference type="InterPro" id="IPR050134">
    <property type="entry name" value="NAD-dep_sirtuin_deacylases"/>
</dbReference>
<dbReference type="PROSITE" id="PS50305">
    <property type="entry name" value="SIRTUIN"/>
    <property type="match status" value="1"/>
</dbReference>
<dbReference type="InterPro" id="IPR029035">
    <property type="entry name" value="DHS-like_NAD/FAD-binding_dom"/>
</dbReference>
<dbReference type="InterPro" id="IPR026591">
    <property type="entry name" value="Sirtuin_cat_small_dom_sf"/>
</dbReference>
<dbReference type="InterPro" id="IPR026590">
    <property type="entry name" value="Ssirtuin_cat_dom"/>
</dbReference>
<feature type="compositionally biased region" description="Basic residues" evidence="8">
    <location>
        <begin position="53"/>
        <end position="64"/>
    </location>
</feature>
<dbReference type="AlphaFoldDB" id="A0A136IXM5"/>
<dbReference type="GO" id="GO:0005634">
    <property type="term" value="C:nucleus"/>
    <property type="evidence" value="ECO:0007669"/>
    <property type="project" value="TreeGrafter"/>
</dbReference>
<keyword evidence="11" id="KW-1185">Reference proteome</keyword>
<evidence type="ECO:0000256" key="7">
    <source>
        <dbReference type="PROSITE-ProRule" id="PRU00236"/>
    </source>
</evidence>
<dbReference type="Gene3D" id="3.30.1600.10">
    <property type="entry name" value="SIR2/SIRT2 'Small Domain"/>
    <property type="match status" value="1"/>
</dbReference>
<evidence type="ECO:0000313" key="10">
    <source>
        <dbReference type="EMBL" id="KXJ89715.1"/>
    </source>
</evidence>
<dbReference type="PANTHER" id="PTHR11085:SF9">
    <property type="entry name" value="NAD-DEPENDENT PROTEIN DEACETYLASE SIRTUIN-1"/>
    <property type="match status" value="1"/>
</dbReference>
<feature type="compositionally biased region" description="Polar residues" evidence="8">
    <location>
        <begin position="81"/>
        <end position="90"/>
    </location>
</feature>
<feature type="region of interest" description="Disordered" evidence="8">
    <location>
        <begin position="1"/>
        <end position="93"/>
    </location>
</feature>
<dbReference type="Pfam" id="PF02146">
    <property type="entry name" value="SIR2"/>
    <property type="match status" value="1"/>
</dbReference>
<evidence type="ECO:0000259" key="9">
    <source>
        <dbReference type="PROSITE" id="PS50305"/>
    </source>
</evidence>
<dbReference type="STRING" id="196109.A0A136IXM5"/>
<keyword evidence="6" id="KW-0520">NAD</keyword>
<feature type="binding site" evidence="7">
    <location>
        <position position="369"/>
    </location>
    <ligand>
        <name>Zn(2+)</name>
        <dbReference type="ChEBI" id="CHEBI:29105"/>
    </ligand>
</feature>
<keyword evidence="4 7" id="KW-0479">Metal-binding</keyword>
<evidence type="ECO:0000256" key="5">
    <source>
        <dbReference type="ARBA" id="ARBA00022833"/>
    </source>
</evidence>
<feature type="binding site" evidence="7">
    <location>
        <position position="348"/>
    </location>
    <ligand>
        <name>Zn(2+)</name>
        <dbReference type="ChEBI" id="CHEBI:29105"/>
    </ligand>
</feature>
<dbReference type="Proteomes" id="UP000070501">
    <property type="component" value="Unassembled WGS sequence"/>
</dbReference>
<dbReference type="InParanoid" id="A0A136IXM5"/>
<dbReference type="GO" id="GO:0046970">
    <property type="term" value="F:histone H4K16 deacetylase activity, NAD-dependent"/>
    <property type="evidence" value="ECO:0007669"/>
    <property type="project" value="TreeGrafter"/>
</dbReference>
<dbReference type="GO" id="GO:0046872">
    <property type="term" value="F:metal ion binding"/>
    <property type="evidence" value="ECO:0007669"/>
    <property type="project" value="UniProtKB-KW"/>
</dbReference>
<keyword evidence="5 7" id="KW-0862">Zinc</keyword>
<dbReference type="GO" id="GO:0070403">
    <property type="term" value="F:NAD+ binding"/>
    <property type="evidence" value="ECO:0007669"/>
    <property type="project" value="InterPro"/>
</dbReference>
<evidence type="ECO:0000256" key="2">
    <source>
        <dbReference type="ARBA" id="ARBA00006924"/>
    </source>
</evidence>
<feature type="binding site" evidence="7">
    <location>
        <position position="345"/>
    </location>
    <ligand>
        <name>Zn(2+)</name>
        <dbReference type="ChEBI" id="CHEBI:29105"/>
    </ligand>
</feature>
<organism evidence="10 11">
    <name type="scientific">Microdochium bolleyi</name>
    <dbReference type="NCBI Taxonomy" id="196109"/>
    <lineage>
        <taxon>Eukaryota</taxon>
        <taxon>Fungi</taxon>
        <taxon>Dikarya</taxon>
        <taxon>Ascomycota</taxon>
        <taxon>Pezizomycotina</taxon>
        <taxon>Sordariomycetes</taxon>
        <taxon>Xylariomycetidae</taxon>
        <taxon>Xylariales</taxon>
        <taxon>Microdochiaceae</taxon>
        <taxon>Microdochium</taxon>
    </lineage>
</organism>
<feature type="compositionally biased region" description="Basic residues" evidence="8">
    <location>
        <begin position="383"/>
        <end position="398"/>
    </location>
</feature>
<dbReference type="SUPFAM" id="SSF52467">
    <property type="entry name" value="DHS-like NAD/FAD-binding domain"/>
    <property type="match status" value="1"/>
</dbReference>
<protein>
    <submittedName>
        <fullName evidence="10">DHS-like NAD/FAD-binding domain-containing protein</fullName>
    </submittedName>
</protein>
<dbReference type="FunCoup" id="A0A136IXM5">
    <property type="interactions" value="252"/>
</dbReference>
<accession>A0A136IXM5</accession>
<reference evidence="11" key="1">
    <citation type="submission" date="2016-02" db="EMBL/GenBank/DDBJ databases">
        <title>Draft genome sequence of Microdochium bolleyi, a fungal endophyte of beachgrass.</title>
        <authorList>
            <consortium name="DOE Joint Genome Institute"/>
            <person name="David A.S."/>
            <person name="May G."/>
            <person name="Haridas S."/>
            <person name="Lim J."/>
            <person name="Wang M."/>
            <person name="Labutti K."/>
            <person name="Lipzen A."/>
            <person name="Barry K."/>
            <person name="Grigoriev I.V."/>
        </authorList>
    </citation>
    <scope>NUCLEOTIDE SEQUENCE [LARGE SCALE GENOMIC DNA]</scope>
    <source>
        <strain evidence="11">J235TASD1</strain>
    </source>
</reference>
<evidence type="ECO:0000256" key="6">
    <source>
        <dbReference type="ARBA" id="ARBA00023027"/>
    </source>
</evidence>
<keyword evidence="3" id="KW-0808">Transferase</keyword>
<dbReference type="EMBL" id="KQ964254">
    <property type="protein sequence ID" value="KXJ89715.1"/>
    <property type="molecule type" value="Genomic_DNA"/>
</dbReference>
<evidence type="ECO:0000313" key="11">
    <source>
        <dbReference type="Proteomes" id="UP000070501"/>
    </source>
</evidence>
<feature type="active site" description="Proton acceptor" evidence="7">
    <location>
        <position position="337"/>
    </location>
</feature>
<feature type="compositionally biased region" description="Polar residues" evidence="8">
    <location>
        <begin position="29"/>
        <end position="42"/>
    </location>
</feature>
<sequence length="566" mass="62083">MAGDTDHNNDGNNNTNGSSIVSPLALVDNNANLHSSSGTDVQAEQKDANAAPVKRKPGRPRKHPLPPGVAPPKRVAAPSKQVPSSTSSTDPDAIAELEERVNDLSDSWETESLYADAIQDLALDKDNAGSTDIIPPQEAAVLRQQLRALGPVEFYTRHIESGNYAAKRLITAFGVKPPAFLEGCDDDAYFQLLTLAMTRELQKRVKLTEHNSVDDAVRLIQRARNIIVLTGAGISTSLGIPDFRSKSTGLYSQLEKMGLGINDPQEVFNIDVFREDPSIFYSVARNILPDDAKVFTPTHAFIAMLQNRDKLLTNYSQNIDNIEANAGIEPKNLVQCHGSFATATCQRCGYRLPGHAIFGEIKADRIPRCPSCIAKLRNKGFVKRKRPSNGRSSSRRGRGQSDDDSDDDYNIPSAGVMKPDITFFGEALPDEFANRLAEDRNLVDLVIVIGTSLKVAPVSEVASFLPAHVPQIYISRTPVSHINFDIDMLGDCDVVVSELCRRLGWDLQHSMIPPNQQVAIETETGYDSRHLFTELNDNVVKTEVTILPDLSSSAHAPAEEGRRRSR</sequence>
<comment type="similarity">
    <text evidence="2">Belongs to the sirtuin family. Class I subfamily.</text>
</comment>
<feature type="binding site" evidence="7">
    <location>
        <position position="372"/>
    </location>
    <ligand>
        <name>Zn(2+)</name>
        <dbReference type="ChEBI" id="CHEBI:29105"/>
    </ligand>
</feature>
<evidence type="ECO:0000256" key="1">
    <source>
        <dbReference type="ARBA" id="ARBA00001947"/>
    </source>
</evidence>